<organism evidence="1 2">
    <name type="scientific">Arctium lappa</name>
    <name type="common">Greater burdock</name>
    <name type="synonym">Lappa major</name>
    <dbReference type="NCBI Taxonomy" id="4217"/>
    <lineage>
        <taxon>Eukaryota</taxon>
        <taxon>Viridiplantae</taxon>
        <taxon>Streptophyta</taxon>
        <taxon>Embryophyta</taxon>
        <taxon>Tracheophyta</taxon>
        <taxon>Spermatophyta</taxon>
        <taxon>Magnoliopsida</taxon>
        <taxon>eudicotyledons</taxon>
        <taxon>Gunneridae</taxon>
        <taxon>Pentapetalae</taxon>
        <taxon>asterids</taxon>
        <taxon>campanulids</taxon>
        <taxon>Asterales</taxon>
        <taxon>Asteraceae</taxon>
        <taxon>Carduoideae</taxon>
        <taxon>Cardueae</taxon>
        <taxon>Arctiinae</taxon>
        <taxon>Arctium</taxon>
    </lineage>
</organism>
<proteinExistence type="predicted"/>
<gene>
    <name evidence="1" type="ORF">L6452_30824</name>
</gene>
<protein>
    <submittedName>
        <fullName evidence="1">Uncharacterized protein</fullName>
    </submittedName>
</protein>
<dbReference type="Proteomes" id="UP001055879">
    <property type="component" value="Linkage Group LG10"/>
</dbReference>
<reference evidence="1 2" key="2">
    <citation type="journal article" date="2022" name="Mol. Ecol. Resour.">
        <title>The genomes of chicory, endive, great burdock and yacon provide insights into Asteraceae paleo-polyploidization history and plant inulin production.</title>
        <authorList>
            <person name="Fan W."/>
            <person name="Wang S."/>
            <person name="Wang H."/>
            <person name="Wang A."/>
            <person name="Jiang F."/>
            <person name="Liu H."/>
            <person name="Zhao H."/>
            <person name="Xu D."/>
            <person name="Zhang Y."/>
        </authorList>
    </citation>
    <scope>NUCLEOTIDE SEQUENCE [LARGE SCALE GENOMIC DNA]</scope>
    <source>
        <strain evidence="2">cv. Niubang</strain>
    </source>
</reference>
<dbReference type="EMBL" id="CM042056">
    <property type="protein sequence ID" value="KAI3697727.1"/>
    <property type="molecule type" value="Genomic_DNA"/>
</dbReference>
<keyword evidence="2" id="KW-1185">Reference proteome</keyword>
<evidence type="ECO:0000313" key="2">
    <source>
        <dbReference type="Proteomes" id="UP001055879"/>
    </source>
</evidence>
<reference evidence="2" key="1">
    <citation type="journal article" date="2022" name="Mol. Ecol. Resour.">
        <title>The genomes of chicory, endive, great burdock and yacon provide insights into Asteraceae palaeo-polyploidization history and plant inulin production.</title>
        <authorList>
            <person name="Fan W."/>
            <person name="Wang S."/>
            <person name="Wang H."/>
            <person name="Wang A."/>
            <person name="Jiang F."/>
            <person name="Liu H."/>
            <person name="Zhao H."/>
            <person name="Xu D."/>
            <person name="Zhang Y."/>
        </authorList>
    </citation>
    <scope>NUCLEOTIDE SEQUENCE [LARGE SCALE GENOMIC DNA]</scope>
    <source>
        <strain evidence="2">cv. Niubang</strain>
    </source>
</reference>
<comment type="caution">
    <text evidence="1">The sequence shown here is derived from an EMBL/GenBank/DDBJ whole genome shotgun (WGS) entry which is preliminary data.</text>
</comment>
<evidence type="ECO:0000313" key="1">
    <source>
        <dbReference type="EMBL" id="KAI3697727.1"/>
    </source>
</evidence>
<accession>A0ACB8ZIU0</accession>
<sequence length="186" mass="21282">MTLKLHGPRAAISHEDRKSLSRSEDHVQSLLFDQKSGQQLLESKEYVDKKLLKQAYELIKKNNLREEFPEVYQMGKEISLKKLAEQGCWDIAEMRAKSDSKLLEYLVYLAMEFEDLFVANPEALVIFNQRQNLRYEYQPVGSNNNNSSRSSNLDAPADGSGNAALRYKERGSGQSRRGCGNFYGHQ</sequence>
<name>A0ACB8ZIU0_ARCLA</name>